<dbReference type="AlphaFoldDB" id="A0A5C6V862"/>
<dbReference type="PANTHER" id="PTHR30531">
    <property type="entry name" value="FLAGELLAR BIOSYNTHETIC PROTEIN FLHB"/>
    <property type="match status" value="1"/>
</dbReference>
<dbReference type="GO" id="GO:0005886">
    <property type="term" value="C:plasma membrane"/>
    <property type="evidence" value="ECO:0007669"/>
    <property type="project" value="UniProtKB-SubCell"/>
</dbReference>
<dbReference type="EMBL" id="VOQS01000005">
    <property type="protein sequence ID" value="TXC79915.1"/>
    <property type="molecule type" value="Genomic_DNA"/>
</dbReference>
<dbReference type="RefSeq" id="WP_147237498.1">
    <property type="nucleotide sequence ID" value="NZ_JAZHFZ010000006.1"/>
</dbReference>
<comment type="caution">
    <text evidence="10">The sequence shown here is derived from an EMBL/GenBank/DDBJ whole genome shotgun (WGS) entry which is preliminary data.</text>
</comment>
<evidence type="ECO:0000313" key="9">
    <source>
        <dbReference type="EMBL" id="MEM5340299.1"/>
    </source>
</evidence>
<comment type="subcellular location">
    <subcellularLocation>
        <location evidence="1">Cell membrane</location>
        <topology evidence="1">Multi-pass membrane protein</topology>
    </subcellularLocation>
</comment>
<evidence type="ECO:0000256" key="1">
    <source>
        <dbReference type="ARBA" id="ARBA00004651"/>
    </source>
</evidence>
<evidence type="ECO:0000313" key="10">
    <source>
        <dbReference type="EMBL" id="TXC79915.1"/>
    </source>
</evidence>
<feature type="transmembrane region" description="Helical" evidence="8">
    <location>
        <begin position="183"/>
        <end position="206"/>
    </location>
</feature>
<keyword evidence="3" id="KW-1003">Cell membrane</keyword>
<reference evidence="10 11" key="1">
    <citation type="journal article" date="2018" name="Int. J. Syst. Evol. Microbiol.">
        <title>Paraburkholderia azotifigens sp. nov., a nitrogen-fixing bacterium isolated from paddy soil.</title>
        <authorList>
            <person name="Choi G.M."/>
            <person name="Im W.T."/>
        </authorList>
    </citation>
    <scope>NUCLEOTIDE SEQUENCE [LARGE SCALE GENOMIC DNA]</scope>
    <source>
        <strain evidence="10 11">NF 2-5-3</strain>
    </source>
</reference>
<keyword evidence="4 8" id="KW-0812">Transmembrane</keyword>
<dbReference type="Pfam" id="PF01312">
    <property type="entry name" value="Bac_export_2"/>
    <property type="match status" value="1"/>
</dbReference>
<evidence type="ECO:0000256" key="2">
    <source>
        <dbReference type="ARBA" id="ARBA00010690"/>
    </source>
</evidence>
<evidence type="ECO:0000256" key="8">
    <source>
        <dbReference type="SAM" id="Phobius"/>
    </source>
</evidence>
<keyword evidence="6 8" id="KW-0472">Membrane</keyword>
<evidence type="ECO:0000313" key="12">
    <source>
        <dbReference type="Proteomes" id="UP001481677"/>
    </source>
</evidence>
<dbReference type="EMBL" id="JAZHGA010000007">
    <property type="protein sequence ID" value="MEM5340299.1"/>
    <property type="molecule type" value="Genomic_DNA"/>
</dbReference>
<dbReference type="GO" id="GO:0009306">
    <property type="term" value="P:protein secretion"/>
    <property type="evidence" value="ECO:0007669"/>
    <property type="project" value="InterPro"/>
</dbReference>
<dbReference type="InterPro" id="IPR006135">
    <property type="entry name" value="T3SS_substrate_exporter"/>
</dbReference>
<evidence type="ECO:0000256" key="3">
    <source>
        <dbReference type="ARBA" id="ARBA00022475"/>
    </source>
</evidence>
<reference evidence="9 12" key="3">
    <citation type="submission" date="2024-01" db="EMBL/GenBank/DDBJ databases">
        <title>The diversity of rhizobia nodulating Mimosa spp. in eleven states of Brazil covering several biomes is determined by host plant, location, and edaphic factors.</title>
        <authorList>
            <person name="Rouws L."/>
            <person name="Barauna A."/>
            <person name="Beukes C."/>
            <person name="De Faria S.M."/>
            <person name="Gross E."/>
            <person name="Dos Reis Junior F.B."/>
            <person name="Simon M."/>
            <person name="Maluk M."/>
            <person name="Odee D.W."/>
            <person name="Kenicer G."/>
            <person name="Young J.P.W."/>
            <person name="Reis V.M."/>
            <person name="Zilli J."/>
            <person name="James E.K."/>
        </authorList>
    </citation>
    <scope>NUCLEOTIDE SEQUENCE [LARGE SCALE GENOMIC DNA]</scope>
    <source>
        <strain evidence="9 12">JPY530</strain>
    </source>
</reference>
<dbReference type="Proteomes" id="UP001481677">
    <property type="component" value="Unassembled WGS sequence"/>
</dbReference>
<feature type="transmembrane region" description="Helical" evidence="8">
    <location>
        <begin position="87"/>
        <end position="111"/>
    </location>
</feature>
<dbReference type="PRINTS" id="PR00950">
    <property type="entry name" value="TYPE3IMSPROT"/>
</dbReference>
<dbReference type="Proteomes" id="UP000321776">
    <property type="component" value="Unassembled WGS sequence"/>
</dbReference>
<evidence type="ECO:0000256" key="6">
    <source>
        <dbReference type="ARBA" id="ARBA00023136"/>
    </source>
</evidence>
<protein>
    <submittedName>
        <fullName evidence="10">EscU/YscU/HrcU family type III secretion system export apparatus switch protein</fullName>
    </submittedName>
    <submittedName>
        <fullName evidence="9">Type III secretion system export apparatus subunit SctU</fullName>
    </submittedName>
</protein>
<dbReference type="InterPro" id="IPR029025">
    <property type="entry name" value="T3SS_substrate_exporter_C"/>
</dbReference>
<organism evidence="10 11">
    <name type="scientific">Paraburkholderia azotifigens</name>
    <dbReference type="NCBI Taxonomy" id="2057004"/>
    <lineage>
        <taxon>Bacteria</taxon>
        <taxon>Pseudomonadati</taxon>
        <taxon>Pseudomonadota</taxon>
        <taxon>Betaproteobacteria</taxon>
        <taxon>Burkholderiales</taxon>
        <taxon>Burkholderiaceae</taxon>
        <taxon>Paraburkholderia</taxon>
    </lineage>
</organism>
<keyword evidence="5 8" id="KW-1133">Transmembrane helix</keyword>
<name>A0A5C6V862_9BURK</name>
<evidence type="ECO:0000256" key="4">
    <source>
        <dbReference type="ARBA" id="ARBA00022692"/>
    </source>
</evidence>
<keyword evidence="12" id="KW-1185">Reference proteome</keyword>
<evidence type="ECO:0000256" key="7">
    <source>
        <dbReference type="SAM" id="MobiDB-lite"/>
    </source>
</evidence>
<evidence type="ECO:0000256" key="5">
    <source>
        <dbReference type="ARBA" id="ARBA00022989"/>
    </source>
</evidence>
<evidence type="ECO:0000313" key="11">
    <source>
        <dbReference type="Proteomes" id="UP000321776"/>
    </source>
</evidence>
<sequence>MSDDKTEQPTEKRLRKAREDGEVAKSTDLVDGALLAVGVGMLMATGDKIVGALRSCISIALKFVAGPHDMTTLMLAVSQIGSRMTGAILPVIGAAILASVAALAGQTGIVISMKAVGLKFENVSPMAGIKRIFSLKSLLELAKMTIKGIVLALVMWKTITGLLPLVTGSMFQSLPELSKLASFVVIRLLAVAAALYVVFGGVDLKLQKFLFIRGKKMSKDEIKREFKQDEGDPIIKGERRRLAQELATTAPRKIATASMVVVNPTHYAVAVRYAPDEYPLPVVIAKGMDEAALQMRRDAQFAGVPIVGHPPVARALYKVDLDDPIPDELFEAVAAILRWVDSLALPSDAAATAPAAVRALSG</sequence>
<reference evidence="10" key="2">
    <citation type="submission" date="2019-08" db="EMBL/GenBank/DDBJ databases">
        <authorList>
            <person name="Im W.-T."/>
        </authorList>
    </citation>
    <scope>NUCLEOTIDE SEQUENCE</scope>
    <source>
        <strain evidence="10">NF 2-5-3</strain>
    </source>
</reference>
<dbReference type="Gene3D" id="3.40.1690.10">
    <property type="entry name" value="secretion proteins EscU"/>
    <property type="match status" value="1"/>
</dbReference>
<dbReference type="PANTHER" id="PTHR30531:SF12">
    <property type="entry name" value="FLAGELLAR BIOSYNTHETIC PROTEIN FLHB"/>
    <property type="match status" value="1"/>
</dbReference>
<accession>A0A5C6V862</accession>
<comment type="similarity">
    <text evidence="2">Belongs to the type III secretion exporter family.</text>
</comment>
<dbReference type="NCBIfam" id="TIGR01404">
    <property type="entry name" value="FlhB_rel_III"/>
    <property type="match status" value="1"/>
</dbReference>
<dbReference type="SUPFAM" id="SSF160544">
    <property type="entry name" value="EscU C-terminal domain-like"/>
    <property type="match status" value="1"/>
</dbReference>
<dbReference type="InterPro" id="IPR006307">
    <property type="entry name" value="BsaZ-like"/>
</dbReference>
<feature type="region of interest" description="Disordered" evidence="7">
    <location>
        <begin position="1"/>
        <end position="21"/>
    </location>
</feature>
<feature type="transmembrane region" description="Helical" evidence="8">
    <location>
        <begin position="149"/>
        <end position="171"/>
    </location>
</feature>
<proteinExistence type="inferred from homology"/>
<gene>
    <name evidence="9" type="primary">sctU</name>
    <name evidence="10" type="ORF">FRZ40_36975</name>
    <name evidence="9" type="ORF">V4C56_11745</name>
</gene>